<protein>
    <recommendedName>
        <fullName evidence="8">Endoglucanase</fullName>
        <ecNumber evidence="8">3.2.1.4</ecNumber>
    </recommendedName>
</protein>
<keyword evidence="11" id="KW-1185">Reference proteome</keyword>
<dbReference type="GeneID" id="55476816"/>
<gene>
    <name evidence="10" type="primary">eglA</name>
    <name evidence="10" type="ORF">CLSA_c09900</name>
</gene>
<keyword evidence="2" id="KW-0732">Signal</keyword>
<dbReference type="KEGG" id="csb:CLSA_c09900"/>
<dbReference type="InterPro" id="IPR018087">
    <property type="entry name" value="Glyco_hydro_5_CS"/>
</dbReference>
<dbReference type="InterPro" id="IPR001919">
    <property type="entry name" value="CBD2"/>
</dbReference>
<dbReference type="GO" id="GO:0030245">
    <property type="term" value="P:cellulose catabolic process"/>
    <property type="evidence" value="ECO:0007669"/>
    <property type="project" value="UniProtKB-KW"/>
</dbReference>
<keyword evidence="3 8" id="KW-0378">Hydrolase</keyword>
<comment type="catalytic activity">
    <reaction evidence="1 8">
        <text>Endohydrolysis of (1-&gt;4)-beta-D-glucosidic linkages in cellulose, lichenin and cereal beta-D-glucans.</text>
        <dbReference type="EC" id="3.2.1.4"/>
    </reaction>
</comment>
<evidence type="ECO:0000256" key="4">
    <source>
        <dbReference type="ARBA" id="ARBA00023001"/>
    </source>
</evidence>
<proteinExistence type="inferred from homology"/>
<dbReference type="InterPro" id="IPR059177">
    <property type="entry name" value="GH29D-like_dom"/>
</dbReference>
<dbReference type="EC" id="3.2.1.4" evidence="8"/>
<dbReference type="Proteomes" id="UP000017118">
    <property type="component" value="Chromosome"/>
</dbReference>
<organism evidence="10 11">
    <name type="scientific">Clostridium saccharobutylicum DSM 13864</name>
    <dbReference type="NCBI Taxonomy" id="1345695"/>
    <lineage>
        <taxon>Bacteria</taxon>
        <taxon>Bacillati</taxon>
        <taxon>Bacillota</taxon>
        <taxon>Clostridia</taxon>
        <taxon>Eubacteriales</taxon>
        <taxon>Clostridiaceae</taxon>
        <taxon>Clostridium</taxon>
    </lineage>
</organism>
<reference evidence="10 11" key="1">
    <citation type="journal article" date="2013" name="Genome Announc.">
        <title>Complete Genome Sequence of the Solvent Producer Clostridium saccharobutylicum NCP262 (DSM 13864).</title>
        <authorList>
            <person name="Poehlein A."/>
            <person name="Hartwich K."/>
            <person name="Krabben P."/>
            <person name="Ehrenreich A."/>
            <person name="Liebl W."/>
            <person name="Durre P."/>
            <person name="Gottschalk G."/>
            <person name="Daniel R."/>
        </authorList>
    </citation>
    <scope>NUCLEOTIDE SEQUENCE [LARGE SCALE GENOMIC DNA]</scope>
    <source>
        <strain evidence="10">DSM 13864</strain>
    </source>
</reference>
<accession>U5MQR0</accession>
<dbReference type="SUPFAM" id="SSF49384">
    <property type="entry name" value="Carbohydrate-binding domain"/>
    <property type="match status" value="1"/>
</dbReference>
<keyword evidence="4 8" id="KW-0136">Cellulose degradation</keyword>
<evidence type="ECO:0000256" key="3">
    <source>
        <dbReference type="ARBA" id="ARBA00022801"/>
    </source>
</evidence>
<evidence type="ECO:0000256" key="2">
    <source>
        <dbReference type="ARBA" id="ARBA00022729"/>
    </source>
</evidence>
<dbReference type="InterPro" id="IPR017853">
    <property type="entry name" value="GH"/>
</dbReference>
<evidence type="ECO:0000313" key="10">
    <source>
        <dbReference type="EMBL" id="AGX42001.1"/>
    </source>
</evidence>
<dbReference type="Pfam" id="PF00553">
    <property type="entry name" value="CBM_2"/>
    <property type="match status" value="1"/>
</dbReference>
<evidence type="ECO:0000313" key="11">
    <source>
        <dbReference type="Proteomes" id="UP000017118"/>
    </source>
</evidence>
<dbReference type="HOGENOM" id="CLU_012932_1_0_9"/>
<dbReference type="Pfam" id="PF13290">
    <property type="entry name" value="CHB_HEX_C_1"/>
    <property type="match status" value="2"/>
</dbReference>
<evidence type="ECO:0000256" key="5">
    <source>
        <dbReference type="ARBA" id="ARBA00023277"/>
    </source>
</evidence>
<keyword evidence="6 8" id="KW-0326">Glycosidase</keyword>
<dbReference type="GO" id="GO:0008810">
    <property type="term" value="F:cellulase activity"/>
    <property type="evidence" value="ECO:0007669"/>
    <property type="project" value="UniProtKB-EC"/>
</dbReference>
<evidence type="ECO:0000259" key="9">
    <source>
        <dbReference type="PROSITE" id="PS51173"/>
    </source>
</evidence>
<dbReference type="PANTHER" id="PTHR34142">
    <property type="entry name" value="ENDO-BETA-1,4-GLUCANASE A"/>
    <property type="match status" value="1"/>
</dbReference>
<dbReference type="InterPro" id="IPR001547">
    <property type="entry name" value="Glyco_hydro_5"/>
</dbReference>
<dbReference type="Pfam" id="PF00150">
    <property type="entry name" value="Cellulase"/>
    <property type="match status" value="1"/>
</dbReference>
<dbReference type="eggNOG" id="COG5520">
    <property type="taxonomic scope" value="Bacteria"/>
</dbReference>
<evidence type="ECO:0000256" key="7">
    <source>
        <dbReference type="ARBA" id="ARBA00023326"/>
    </source>
</evidence>
<dbReference type="Gene3D" id="2.60.40.290">
    <property type="match status" value="1"/>
</dbReference>
<dbReference type="InterPro" id="IPR012291">
    <property type="entry name" value="CBM2_carb-bd_dom_sf"/>
</dbReference>
<dbReference type="PATRIC" id="fig|1345695.3.peg.936"/>
<feature type="domain" description="CBM2" evidence="9">
    <location>
        <begin position="511"/>
        <end position="624"/>
    </location>
</feature>
<dbReference type="PANTHER" id="PTHR34142:SF1">
    <property type="entry name" value="GLYCOSIDE HYDROLASE FAMILY 5 DOMAIN-CONTAINING PROTEIN"/>
    <property type="match status" value="1"/>
</dbReference>
<dbReference type="AlphaFoldDB" id="U5MQR0"/>
<dbReference type="PROSITE" id="PS00659">
    <property type="entry name" value="GLYCOSYL_HYDROL_F5"/>
    <property type="match status" value="1"/>
</dbReference>
<dbReference type="SMART" id="SM00637">
    <property type="entry name" value="CBD_II"/>
    <property type="match status" value="1"/>
</dbReference>
<name>U5MQR0_CLOSA</name>
<dbReference type="Gene3D" id="3.20.20.80">
    <property type="entry name" value="Glycosidases"/>
    <property type="match status" value="1"/>
</dbReference>
<dbReference type="eggNOG" id="COG2730">
    <property type="taxonomic scope" value="Bacteria"/>
</dbReference>
<dbReference type="SUPFAM" id="SSF51445">
    <property type="entry name" value="(Trans)glycosidases"/>
    <property type="match status" value="1"/>
</dbReference>
<comment type="similarity">
    <text evidence="8">Belongs to the glycosyl hydrolase 5 (cellulase A) family.</text>
</comment>
<dbReference type="EMBL" id="CP006721">
    <property type="protein sequence ID" value="AGX42001.1"/>
    <property type="molecule type" value="Genomic_DNA"/>
</dbReference>
<evidence type="ECO:0000256" key="8">
    <source>
        <dbReference type="RuleBase" id="RU361153"/>
    </source>
</evidence>
<keyword evidence="5 8" id="KW-0119">Carbohydrate metabolism</keyword>
<keyword evidence="7 8" id="KW-0624">Polysaccharide degradation</keyword>
<dbReference type="InterPro" id="IPR008965">
    <property type="entry name" value="CBM2/CBM3_carb-bd_dom_sf"/>
</dbReference>
<dbReference type="OrthoDB" id="154460at2"/>
<evidence type="ECO:0000256" key="1">
    <source>
        <dbReference type="ARBA" id="ARBA00000966"/>
    </source>
</evidence>
<sequence>MFSKIKKINFFKKTFSFLIAVVMMLFTVLGTNTYKAEAATTSFGGQLKVVGSQLCDSNGKPIQLKGMSSHGLQWYGQFVNYDSMKFLRDKWGVNVIRAAMYTNEGGYISNPSSQKEKIKKIVQDAIDLNMYVIIDWHILSDNNPNTYKEQAKSFFQEMAEEYGKYSNVIYEICNEPNGGTNWANDIKPYANYIIPAIRAIDPNNIIIVGTSTWSQDVDIAADNPLRYSNIMYTCHFYAGTHTQSLRDKINYAMSKGIAIFVTEWGTSDASGNGGPYLDESQKWVDFMASKNISWTNWALCDKSEASAALKSGSSTTGGWTDSDLTTSGLFVKKSIGGSNTTSQTSAPTFSLQSGTYDSAQTVTLTSSDNDSVIHYTTDGTTPTSSSPVYTSPITISKTTTVKAFTTKTGMTDSNITSAVYTISNTDPVKQVSAPTFSLQSGTYNSAQTVTLTSSDNDSVIHYTTDGTTPTSSSPVYTAPISVSKTTAIKAFATKLNMTDSSVVTNTYTITNETSNSPVEVEVEYKIENQWNTGATVKVTLTNNSSTPINGWKLSWILPDNQSINNMWTANYSIKDSAITVKDMGYNNIIPANGGTQIFGFSINYSGSNSKPESFTLNGVECQTK</sequence>
<dbReference type="eggNOG" id="COG5297">
    <property type="taxonomic scope" value="Bacteria"/>
</dbReference>
<dbReference type="PROSITE" id="PS51173">
    <property type="entry name" value="CBM2"/>
    <property type="match status" value="1"/>
</dbReference>
<dbReference type="GO" id="GO:0030247">
    <property type="term" value="F:polysaccharide binding"/>
    <property type="evidence" value="ECO:0007669"/>
    <property type="project" value="UniProtKB-UniRule"/>
</dbReference>
<evidence type="ECO:0000256" key="6">
    <source>
        <dbReference type="ARBA" id="ARBA00023295"/>
    </source>
</evidence>
<dbReference type="RefSeq" id="WP_022744285.1">
    <property type="nucleotide sequence ID" value="NC_022571.1"/>
</dbReference>
<dbReference type="SMR" id="U5MQR0"/>